<dbReference type="InterPro" id="IPR000719">
    <property type="entry name" value="Prot_kinase_dom"/>
</dbReference>
<dbReference type="Gene3D" id="1.10.510.10">
    <property type="entry name" value="Transferase(Phosphotransferase) domain 1"/>
    <property type="match status" value="1"/>
</dbReference>
<evidence type="ECO:0000256" key="5">
    <source>
        <dbReference type="ARBA" id="ARBA00022777"/>
    </source>
</evidence>
<feature type="compositionally biased region" description="Low complexity" evidence="12">
    <location>
        <begin position="232"/>
        <end position="243"/>
    </location>
</feature>
<sequence length="1188" mass="136403">MDPKVERLFTRGNPEKQFTELREIGHGSFGAVYYARDRTTHEVVAIKKMSYSGKQSNEKWQDIIKEVVFLSQLSHKNTIQYKGCYLKDHSAWLVMEYCLGSASDIIEVHKKALREIEISAICSDALQGLEYLHKFNYIHRDVKAGNILLTENGTVKLADFGSASMTCPANSFVGSPYWIAPELILAMEEGQYDVKVDIWSLGITCIELAERKPPYFNMNAMSALYHIAQNESPKLSKSPNSSLQLNGQTSQTNKENDDHEIWSSRFHKFIESCLQKNPNDRLSASELLRTPFITHTDNPQSVIMDLIERTKAAVRELDNMNYRKMKKILMAEQQQGSEAVNDGHHVASTDGALGTCGIEGDNDALYANLDAHYGTPTNATGSANDTNAPPPVPLHLGVAAAASNCLVGPHKSISNHQKQSQSHHSGANSRDLRERDKFSGNISRSSSINSSQASRHSTGDTADSRHSGGDLLMYCNPNGGNDSSRVSQHQQDANQTRQGSSSQSRVAQHHHSHDHHQQHHHHSHHQNLGHSNHNHSHNQSQISPSNSSTSLTNGTEFSGFGGHTQPANFATIRTTSIVTRQMHEHAKENMHEQMSGYKRMRRQHQKAVMQLETKCKQEIEELRNKLDKEYEELLASFSKELQAHQTKHQKSLERKLKGNMYQEKKLNKAIVQKNEEKMKEDQEQLRNEYKEFKKRIKREYANNPDAIKSQKEAIIGQQAQKLIIFEAIRNHSLDVQIRKFRRKKLVQFHHLEHDLLVEELNKRQHQLDLAHDMLLRHHEFSQDLEFRQQRTVHQLRDEHIRKQHHTELTNQQEYNMRRENELRKKHASEVRQQPKSLKQKEMQIRRQFRETCKVQTKQYKAWKAQVLAIQPKNETRVNRQRVISKLKEEQVRKLNLLGEQYEQSVAEMLQKQSIKLDETQEIEVRRLKEQLQQELELLMAFQNKIRQQADEQRTRERCELEQRVSMRRSMLACKIEEERRQFNEERNERLRLLNERQSMELAAYDQESQRIGFNQRELQDIASGSGPNDNVHLDVSASGSSLAIDALSEGFNNLFWRIHMMDVEGSITTLFLLAIVTGCCTWLISTAYQNVKFVLKHKIAQKKSDAIAKELSKSITNKREKDDKVLIEKNELSDYESTTYSIFYINSLFLCSIVILSSLILGPFSPNPSTNYALSLLGSAGLVALLSS</sequence>
<feature type="compositionally biased region" description="Polar residues" evidence="12">
    <location>
        <begin position="478"/>
        <end position="506"/>
    </location>
</feature>
<feature type="region of interest" description="Disordered" evidence="12">
    <location>
        <begin position="232"/>
        <end position="258"/>
    </location>
</feature>
<keyword evidence="3" id="KW-0808">Transferase</keyword>
<feature type="region of interest" description="Disordered" evidence="12">
    <location>
        <begin position="409"/>
        <end position="567"/>
    </location>
</feature>
<dbReference type="InterPro" id="IPR017441">
    <property type="entry name" value="Protein_kinase_ATP_BS"/>
</dbReference>
<feature type="compositionally biased region" description="Low complexity" evidence="12">
    <location>
        <begin position="537"/>
        <end position="550"/>
    </location>
</feature>
<reference evidence="15 16" key="1">
    <citation type="submission" date="2020-10" db="EMBL/GenBank/DDBJ databases">
        <authorList>
            <person name="Klimov P.B."/>
            <person name="Dyachkov S.M."/>
            <person name="Chetverikov P.E."/>
        </authorList>
    </citation>
    <scope>NUCLEOTIDE SEQUENCE [LARGE SCALE GENOMIC DNA]</scope>
    <source>
        <strain evidence="15">BMOC 18-1129-001#AD2665</strain>
        <tissue evidence="15">Entire mites</tissue>
    </source>
</reference>
<evidence type="ECO:0000256" key="12">
    <source>
        <dbReference type="SAM" id="MobiDB-lite"/>
    </source>
</evidence>
<keyword evidence="6 10" id="KW-0067">ATP-binding</keyword>
<dbReference type="InterPro" id="IPR051234">
    <property type="entry name" value="TAO_STE20_kinase"/>
</dbReference>
<feature type="compositionally biased region" description="Low complexity" evidence="12">
    <location>
        <begin position="410"/>
        <end position="425"/>
    </location>
</feature>
<feature type="compositionally biased region" description="Basic residues" evidence="12">
    <location>
        <begin position="507"/>
        <end position="536"/>
    </location>
</feature>
<keyword evidence="2" id="KW-0723">Serine/threonine-protein kinase</keyword>
<dbReference type="Pfam" id="PF07074">
    <property type="entry name" value="TRAP-gamma"/>
    <property type="match status" value="1"/>
</dbReference>
<dbReference type="PANTHER" id="PTHR47167:SF4">
    <property type="entry name" value="SERINE_THREONINE-PROTEIN KINASE TAO"/>
    <property type="match status" value="1"/>
</dbReference>
<evidence type="ECO:0000259" key="14">
    <source>
        <dbReference type="PROSITE" id="PS50011"/>
    </source>
</evidence>
<dbReference type="EMBL" id="JAIFTH010000344">
    <property type="protein sequence ID" value="KAG9509763.1"/>
    <property type="molecule type" value="Genomic_DNA"/>
</dbReference>
<dbReference type="InterPro" id="IPR011009">
    <property type="entry name" value="Kinase-like_dom_sf"/>
</dbReference>
<evidence type="ECO:0000256" key="10">
    <source>
        <dbReference type="PROSITE-ProRule" id="PRU10141"/>
    </source>
</evidence>
<evidence type="ECO:0000256" key="8">
    <source>
        <dbReference type="ARBA" id="ARBA00047899"/>
    </source>
</evidence>
<evidence type="ECO:0000256" key="3">
    <source>
        <dbReference type="ARBA" id="ARBA00022679"/>
    </source>
</evidence>
<feature type="coiled-coil region" evidence="11">
    <location>
        <begin position="924"/>
        <end position="1007"/>
    </location>
</feature>
<dbReference type="PROSITE" id="PS00108">
    <property type="entry name" value="PROTEIN_KINASE_ST"/>
    <property type="match status" value="1"/>
</dbReference>
<gene>
    <name evidence="15" type="primary">Taok1</name>
    <name evidence="15" type="ORF">GZH46_01708</name>
</gene>
<keyword evidence="4 10" id="KW-0547">Nucleotide-binding</keyword>
<feature type="compositionally biased region" description="Low complexity" evidence="12">
    <location>
        <begin position="439"/>
        <end position="456"/>
    </location>
</feature>
<evidence type="ECO:0000256" key="13">
    <source>
        <dbReference type="SAM" id="Phobius"/>
    </source>
</evidence>
<proteinExistence type="predicted"/>
<comment type="catalytic activity">
    <reaction evidence="8">
        <text>L-threonyl-[protein] + ATP = O-phospho-L-threonyl-[protein] + ADP + H(+)</text>
        <dbReference type="Rhea" id="RHEA:46608"/>
        <dbReference type="Rhea" id="RHEA-COMP:11060"/>
        <dbReference type="Rhea" id="RHEA-COMP:11605"/>
        <dbReference type="ChEBI" id="CHEBI:15378"/>
        <dbReference type="ChEBI" id="CHEBI:30013"/>
        <dbReference type="ChEBI" id="CHEBI:30616"/>
        <dbReference type="ChEBI" id="CHEBI:61977"/>
        <dbReference type="ChEBI" id="CHEBI:456216"/>
        <dbReference type="EC" id="2.7.11.1"/>
    </reaction>
</comment>
<accession>A0ABQ7S8K9</accession>
<name>A0ABQ7S8K9_9ACAR</name>
<dbReference type="InterPro" id="IPR009779">
    <property type="entry name" value="SSR3"/>
</dbReference>
<evidence type="ECO:0000256" key="4">
    <source>
        <dbReference type="ARBA" id="ARBA00022741"/>
    </source>
</evidence>
<feature type="domain" description="Protein kinase" evidence="14">
    <location>
        <begin position="18"/>
        <end position="293"/>
    </location>
</feature>
<dbReference type="PANTHER" id="PTHR47167">
    <property type="entry name" value="SERINE/THREONINE-PROTEIN KINASE TAO1-LIKE PROTEIN"/>
    <property type="match status" value="1"/>
</dbReference>
<organism evidence="15 16">
    <name type="scientific">Fragariocoptes setiger</name>
    <dbReference type="NCBI Taxonomy" id="1670756"/>
    <lineage>
        <taxon>Eukaryota</taxon>
        <taxon>Metazoa</taxon>
        <taxon>Ecdysozoa</taxon>
        <taxon>Arthropoda</taxon>
        <taxon>Chelicerata</taxon>
        <taxon>Arachnida</taxon>
        <taxon>Acari</taxon>
        <taxon>Acariformes</taxon>
        <taxon>Trombidiformes</taxon>
        <taxon>Prostigmata</taxon>
        <taxon>Eupodina</taxon>
        <taxon>Eriophyoidea</taxon>
        <taxon>Phytoptidae</taxon>
        <taxon>Fragariocoptes</taxon>
    </lineage>
</organism>
<evidence type="ECO:0000256" key="2">
    <source>
        <dbReference type="ARBA" id="ARBA00022527"/>
    </source>
</evidence>
<evidence type="ECO:0000256" key="11">
    <source>
        <dbReference type="SAM" id="Coils"/>
    </source>
</evidence>
<dbReference type="Pfam" id="PF00069">
    <property type="entry name" value="Pkinase"/>
    <property type="match status" value="1"/>
</dbReference>
<evidence type="ECO:0000313" key="15">
    <source>
        <dbReference type="EMBL" id="KAG9509763.1"/>
    </source>
</evidence>
<feature type="coiled-coil region" evidence="11">
    <location>
        <begin position="601"/>
        <end position="636"/>
    </location>
</feature>
<keyword evidence="16" id="KW-1185">Reference proteome</keyword>
<feature type="transmembrane region" description="Helical" evidence="13">
    <location>
        <begin position="1142"/>
        <end position="1164"/>
    </location>
</feature>
<dbReference type="PROSITE" id="PS00107">
    <property type="entry name" value="PROTEIN_KINASE_ATP"/>
    <property type="match status" value="1"/>
</dbReference>
<keyword evidence="13" id="KW-0812">Transmembrane</keyword>
<keyword evidence="7 11" id="KW-0175">Coiled coil</keyword>
<feature type="transmembrane region" description="Helical" evidence="13">
    <location>
        <begin position="1067"/>
        <end position="1088"/>
    </location>
</feature>
<keyword evidence="13" id="KW-0472">Membrane</keyword>
<dbReference type="InterPro" id="IPR008271">
    <property type="entry name" value="Ser/Thr_kinase_AS"/>
</dbReference>
<feature type="binding site" evidence="10">
    <location>
        <position position="48"/>
    </location>
    <ligand>
        <name>ATP</name>
        <dbReference type="ChEBI" id="CHEBI:30616"/>
    </ligand>
</feature>
<dbReference type="EC" id="2.7.11.1" evidence="1"/>
<dbReference type="GO" id="GO:0016301">
    <property type="term" value="F:kinase activity"/>
    <property type="evidence" value="ECO:0007669"/>
    <property type="project" value="UniProtKB-KW"/>
</dbReference>
<evidence type="ECO:0000313" key="16">
    <source>
        <dbReference type="Proteomes" id="UP000825002"/>
    </source>
</evidence>
<keyword evidence="5 15" id="KW-0418">Kinase</keyword>
<evidence type="ECO:0000256" key="6">
    <source>
        <dbReference type="ARBA" id="ARBA00022840"/>
    </source>
</evidence>
<dbReference type="SUPFAM" id="SSF56112">
    <property type="entry name" value="Protein kinase-like (PK-like)"/>
    <property type="match status" value="1"/>
</dbReference>
<evidence type="ECO:0000256" key="9">
    <source>
        <dbReference type="ARBA" id="ARBA00048679"/>
    </source>
</evidence>
<dbReference type="PROSITE" id="PS50011">
    <property type="entry name" value="PROTEIN_KINASE_DOM"/>
    <property type="match status" value="1"/>
</dbReference>
<comment type="catalytic activity">
    <reaction evidence="9">
        <text>L-seryl-[protein] + ATP = O-phospho-L-seryl-[protein] + ADP + H(+)</text>
        <dbReference type="Rhea" id="RHEA:17989"/>
        <dbReference type="Rhea" id="RHEA-COMP:9863"/>
        <dbReference type="Rhea" id="RHEA-COMP:11604"/>
        <dbReference type="ChEBI" id="CHEBI:15378"/>
        <dbReference type="ChEBI" id="CHEBI:29999"/>
        <dbReference type="ChEBI" id="CHEBI:30616"/>
        <dbReference type="ChEBI" id="CHEBI:83421"/>
        <dbReference type="ChEBI" id="CHEBI:456216"/>
        <dbReference type="EC" id="2.7.11.1"/>
    </reaction>
</comment>
<feature type="coiled-coil region" evidence="11">
    <location>
        <begin position="668"/>
        <end position="702"/>
    </location>
</feature>
<dbReference type="SMART" id="SM00220">
    <property type="entry name" value="S_TKc"/>
    <property type="match status" value="1"/>
</dbReference>
<keyword evidence="13" id="KW-1133">Transmembrane helix</keyword>
<evidence type="ECO:0000256" key="1">
    <source>
        <dbReference type="ARBA" id="ARBA00012513"/>
    </source>
</evidence>
<dbReference type="Proteomes" id="UP000825002">
    <property type="component" value="Unassembled WGS sequence"/>
</dbReference>
<feature type="compositionally biased region" description="Polar residues" evidence="12">
    <location>
        <begin position="244"/>
        <end position="253"/>
    </location>
</feature>
<comment type="caution">
    <text evidence="15">The sequence shown here is derived from an EMBL/GenBank/DDBJ whole genome shotgun (WGS) entry which is preliminary data.</text>
</comment>
<evidence type="ECO:0000256" key="7">
    <source>
        <dbReference type="ARBA" id="ARBA00023054"/>
    </source>
</evidence>
<dbReference type="Gene3D" id="3.30.200.20">
    <property type="entry name" value="Phosphorylase Kinase, domain 1"/>
    <property type="match status" value="1"/>
</dbReference>
<protein>
    <recommendedName>
        <fullName evidence="1">non-specific serine/threonine protein kinase</fullName>
        <ecNumber evidence="1">2.7.11.1</ecNumber>
    </recommendedName>
</protein>